<feature type="transmembrane region" description="Helical" evidence="12">
    <location>
        <begin position="134"/>
        <end position="152"/>
    </location>
</feature>
<feature type="transmembrane region" description="Helical" evidence="12">
    <location>
        <begin position="425"/>
        <end position="444"/>
    </location>
</feature>
<comment type="subcellular location">
    <subcellularLocation>
        <location evidence="12">Cell membrane</location>
        <topology evidence="12">Multi-pass membrane protein</topology>
    </subcellularLocation>
    <subcellularLocation>
        <location evidence="1">Membrane</location>
        <topology evidence="1">Multi-pass membrane protein</topology>
    </subcellularLocation>
</comment>
<dbReference type="HAMAP" id="MF_01522">
    <property type="entry name" value="Kup"/>
    <property type="match status" value="1"/>
</dbReference>
<feature type="compositionally biased region" description="Basic and acidic residues" evidence="13">
    <location>
        <begin position="1"/>
        <end position="36"/>
    </location>
</feature>
<dbReference type="Proteomes" id="UP000494329">
    <property type="component" value="Unassembled WGS sequence"/>
</dbReference>
<feature type="transmembrane region" description="Helical" evidence="12">
    <location>
        <begin position="202"/>
        <end position="222"/>
    </location>
</feature>
<evidence type="ECO:0000256" key="5">
    <source>
        <dbReference type="ARBA" id="ARBA00022538"/>
    </source>
</evidence>
<evidence type="ECO:0000313" key="16">
    <source>
        <dbReference type="EMBL" id="CAB3755471.1"/>
    </source>
</evidence>
<sequence>MTPTSHDAHPRGASRGARDDSSSPARDPDDPPHAEAQRNALPGLMLGALGVVFGDIGTSPIYALRQGVSEAGVVNVQTVMGILSMIVWAVVIVVMGKYVCYVMRADNEGEGGIVALTALVRSGYERDGLRVPRLLVMAGLFGAAMFYGDSMVTPAVSVLSAVEGLSQINAKFDPFVAPIAAAILMALFLFQRRGSAVVGKSFGPVMAVWFVYLAAVGLYRIVQHPQVLRALSPVWAAALVADHPALAFVVLGAVILALTGAEALYADIGHFGRRAIRLAWLFVVFPSIIVGYFGQAATILYQPGAVRQPFFYAAPSWALIPTVAIALLATVIASQAVISGAFSMTSQAIELGFLPRLRVIETSRSQRGQVYVPAVNTVLFVAVLFLTLAFRSSERLTSAYGIAVGLTMLITTVQMVSLSRHMWRWRWAAVAALSAPLLVVDALLVASNARKIPQGGWFPVAVGIVLFLLMSTWLRGRQLAASRASHAQPLQLFLRELFASAQPPVRVPGTAVYPGATPGATPAALMSNVRHNRVLHQTVIFFANRSESAPRIDEHTRIEVRDLREGCYEIVSRHGFVERPNLPRLLASLEGQLGDWRFDARHTTFFLPRDEVTPGCSHGQMSHWREKLFGAMSFHSASSAEYYGLDGEDVVELGVQVVL</sequence>
<evidence type="ECO:0000256" key="8">
    <source>
        <dbReference type="ARBA" id="ARBA00022958"/>
    </source>
</evidence>
<accession>A0A6J5DQE7</accession>
<evidence type="ECO:0000256" key="7">
    <source>
        <dbReference type="ARBA" id="ARBA00022847"/>
    </source>
</evidence>
<feature type="transmembrane region" description="Helical" evidence="12">
    <location>
        <begin position="245"/>
        <end position="266"/>
    </location>
</feature>
<feature type="transmembrane region" description="Helical" evidence="12">
    <location>
        <begin position="456"/>
        <end position="474"/>
    </location>
</feature>
<keyword evidence="3 12" id="KW-0813">Transport</keyword>
<feature type="region of interest" description="Disordered" evidence="13">
    <location>
        <begin position="1"/>
        <end position="37"/>
    </location>
</feature>
<protein>
    <recommendedName>
        <fullName evidence="12">Probable potassium transport system protein Kup</fullName>
    </recommendedName>
</protein>
<keyword evidence="5 12" id="KW-0633">Potassium transport</keyword>
<dbReference type="Pfam" id="PF22776">
    <property type="entry name" value="K_trans_C"/>
    <property type="match status" value="1"/>
</dbReference>
<feature type="domain" description="K+ potassium transporter C-terminal" evidence="15">
    <location>
        <begin position="508"/>
        <end position="658"/>
    </location>
</feature>
<dbReference type="InterPro" id="IPR053952">
    <property type="entry name" value="K_trans_C"/>
</dbReference>
<organism evidence="16 17">
    <name type="scientific">Paraburkholderia solisilvae</name>
    <dbReference type="NCBI Taxonomy" id="624376"/>
    <lineage>
        <taxon>Bacteria</taxon>
        <taxon>Pseudomonadati</taxon>
        <taxon>Pseudomonadota</taxon>
        <taxon>Betaproteobacteria</taxon>
        <taxon>Burkholderiales</taxon>
        <taxon>Burkholderiaceae</taxon>
        <taxon>Paraburkholderia</taxon>
    </lineage>
</organism>
<keyword evidence="11 12" id="KW-0472">Membrane</keyword>
<proteinExistence type="inferred from homology"/>
<evidence type="ECO:0000256" key="13">
    <source>
        <dbReference type="SAM" id="MobiDB-lite"/>
    </source>
</evidence>
<evidence type="ECO:0000259" key="15">
    <source>
        <dbReference type="Pfam" id="PF22776"/>
    </source>
</evidence>
<dbReference type="InterPro" id="IPR023051">
    <property type="entry name" value="Kup"/>
</dbReference>
<keyword evidence="9 12" id="KW-1133">Transmembrane helix</keyword>
<keyword evidence="6 12" id="KW-0812">Transmembrane</keyword>
<evidence type="ECO:0000256" key="9">
    <source>
        <dbReference type="ARBA" id="ARBA00022989"/>
    </source>
</evidence>
<feature type="domain" description="K+ potassium transporter integral membrane" evidence="14">
    <location>
        <begin position="44"/>
        <end position="493"/>
    </location>
</feature>
<feature type="transmembrane region" description="Helical" evidence="12">
    <location>
        <begin position="44"/>
        <end position="64"/>
    </location>
</feature>
<keyword evidence="7 12" id="KW-0769">Symport</keyword>
<evidence type="ECO:0000313" key="17">
    <source>
        <dbReference type="Proteomes" id="UP000494329"/>
    </source>
</evidence>
<evidence type="ECO:0000256" key="1">
    <source>
        <dbReference type="ARBA" id="ARBA00004141"/>
    </source>
</evidence>
<name>A0A6J5DQE7_9BURK</name>
<dbReference type="Pfam" id="PF02705">
    <property type="entry name" value="K_trans"/>
    <property type="match status" value="1"/>
</dbReference>
<feature type="transmembrane region" description="Helical" evidence="12">
    <location>
        <begin position="396"/>
        <end position="418"/>
    </location>
</feature>
<keyword evidence="4 12" id="KW-1003">Cell membrane</keyword>
<dbReference type="EMBL" id="CADIKF010000014">
    <property type="protein sequence ID" value="CAB3755471.1"/>
    <property type="molecule type" value="Genomic_DNA"/>
</dbReference>
<dbReference type="InterPro" id="IPR053951">
    <property type="entry name" value="K_trans_N"/>
</dbReference>
<reference evidence="16 17" key="1">
    <citation type="submission" date="2020-04" db="EMBL/GenBank/DDBJ databases">
        <authorList>
            <person name="De Canck E."/>
        </authorList>
    </citation>
    <scope>NUCLEOTIDE SEQUENCE [LARGE SCALE GENOMIC DNA]</scope>
    <source>
        <strain evidence="16 17">LMG 29739</strain>
    </source>
</reference>
<evidence type="ECO:0000259" key="14">
    <source>
        <dbReference type="Pfam" id="PF02705"/>
    </source>
</evidence>
<feature type="transmembrane region" description="Helical" evidence="12">
    <location>
        <begin position="172"/>
        <end position="190"/>
    </location>
</feature>
<feature type="transmembrane region" description="Helical" evidence="12">
    <location>
        <begin position="76"/>
        <end position="95"/>
    </location>
</feature>
<evidence type="ECO:0000256" key="11">
    <source>
        <dbReference type="ARBA" id="ARBA00023136"/>
    </source>
</evidence>
<feature type="transmembrane region" description="Helical" evidence="12">
    <location>
        <begin position="322"/>
        <end position="349"/>
    </location>
</feature>
<dbReference type="InterPro" id="IPR003855">
    <property type="entry name" value="K+_transporter"/>
</dbReference>
<keyword evidence="17" id="KW-1185">Reference proteome</keyword>
<dbReference type="GO" id="GO:0015079">
    <property type="term" value="F:potassium ion transmembrane transporter activity"/>
    <property type="evidence" value="ECO:0007669"/>
    <property type="project" value="UniProtKB-UniRule"/>
</dbReference>
<dbReference type="PANTHER" id="PTHR30540">
    <property type="entry name" value="OSMOTIC STRESS POTASSIUM TRANSPORTER"/>
    <property type="match status" value="1"/>
</dbReference>
<evidence type="ECO:0000256" key="12">
    <source>
        <dbReference type="HAMAP-Rule" id="MF_01522"/>
    </source>
</evidence>
<dbReference type="PANTHER" id="PTHR30540:SF79">
    <property type="entry name" value="LOW AFFINITY POTASSIUM TRANSPORT SYSTEM PROTEIN KUP"/>
    <property type="match status" value="1"/>
</dbReference>
<comment type="function">
    <text evidence="12">Transport of potassium into the cell. Likely operates as a K(+):H(+) symporter.</text>
</comment>
<evidence type="ECO:0000256" key="6">
    <source>
        <dbReference type="ARBA" id="ARBA00022692"/>
    </source>
</evidence>
<feature type="transmembrane region" description="Helical" evidence="12">
    <location>
        <begin position="370"/>
        <end position="390"/>
    </location>
</feature>
<dbReference type="RefSeq" id="WP_175110916.1">
    <property type="nucleotide sequence ID" value="NZ_CADIKF010000014.1"/>
</dbReference>
<evidence type="ECO:0000256" key="10">
    <source>
        <dbReference type="ARBA" id="ARBA00023065"/>
    </source>
</evidence>
<keyword evidence="10 12" id="KW-0406">Ion transport</keyword>
<evidence type="ECO:0000256" key="2">
    <source>
        <dbReference type="ARBA" id="ARBA00007019"/>
    </source>
</evidence>
<comment type="catalytic activity">
    <reaction evidence="12">
        <text>K(+)(in) + H(+)(in) = K(+)(out) + H(+)(out)</text>
        <dbReference type="Rhea" id="RHEA:28490"/>
        <dbReference type="ChEBI" id="CHEBI:15378"/>
        <dbReference type="ChEBI" id="CHEBI:29103"/>
    </reaction>
</comment>
<evidence type="ECO:0000256" key="4">
    <source>
        <dbReference type="ARBA" id="ARBA00022475"/>
    </source>
</evidence>
<keyword evidence="8 12" id="KW-0630">Potassium</keyword>
<comment type="similarity">
    <text evidence="2 12">Belongs to the HAK/KUP transporter (TC 2.A.72) family.</text>
</comment>
<dbReference type="AlphaFoldDB" id="A0A6J5DQE7"/>
<feature type="transmembrane region" description="Helical" evidence="12">
    <location>
        <begin position="278"/>
        <end position="302"/>
    </location>
</feature>
<dbReference type="GO" id="GO:0005886">
    <property type="term" value="C:plasma membrane"/>
    <property type="evidence" value="ECO:0007669"/>
    <property type="project" value="UniProtKB-SubCell"/>
</dbReference>
<evidence type="ECO:0000256" key="3">
    <source>
        <dbReference type="ARBA" id="ARBA00022448"/>
    </source>
</evidence>
<gene>
    <name evidence="16" type="primary">kup_1</name>
    <name evidence="12" type="synonym">kup</name>
    <name evidence="16" type="ORF">LMG29739_02179</name>
</gene>
<dbReference type="GO" id="GO:0015293">
    <property type="term" value="F:symporter activity"/>
    <property type="evidence" value="ECO:0007669"/>
    <property type="project" value="UniProtKB-UniRule"/>
</dbReference>